<evidence type="ECO:0000313" key="6">
    <source>
        <dbReference type="Proteomes" id="UP000620075"/>
    </source>
</evidence>
<dbReference type="RefSeq" id="WP_338175981.1">
    <property type="nucleotide sequence ID" value="NZ_JAEKNQ010000003.1"/>
</dbReference>
<dbReference type="InterPro" id="IPR039556">
    <property type="entry name" value="ICL/PEPM"/>
</dbReference>
<evidence type="ECO:0000256" key="3">
    <source>
        <dbReference type="ARBA" id="ARBA00031022"/>
    </source>
</evidence>
<evidence type="ECO:0000256" key="4">
    <source>
        <dbReference type="ARBA" id="ARBA00031921"/>
    </source>
</evidence>
<dbReference type="CDD" id="cd00377">
    <property type="entry name" value="ICL_PEPM"/>
    <property type="match status" value="1"/>
</dbReference>
<dbReference type="InterPro" id="IPR006254">
    <property type="entry name" value="Isocitrate_lyase"/>
</dbReference>
<gene>
    <name evidence="5" type="ORF">JF888_00285</name>
</gene>
<sequence length="375" mass="41713">MRLVDTPLLPPGFQIPDTRFIHPSLVLRQKMARQPYVFGPGIFDPHGAELVMYHCLDAVYLSGYSFAIGHLGTTDMDLYSSVEIADGARRIVSALRKFQLTMAVGDPGQEVPPRHLEIPPVVADMDVGYGNVFNVQRTTELYVNAGLAAAHIEDQVMPKRCGHIAGKALVPATEFVAKLKMARAVADDLGNKDFVLIARTDGVSATDAPETTRGIELAIERGLRYLDSGVPDLLWCEFPTAERGPTQYFHEQIQKRFPEARFAFNYSSSFKWFNEREPMTWTELSQMGVKFIFITLAAQHAMGLGMSRLLEALKEQQQNGYIELQKQEWAGGDDVPTRSHHLFSGVPYHHHLGEELGTARFGSGVDQGLELAKIV</sequence>
<dbReference type="AlphaFoldDB" id="A0A934K4P5"/>
<dbReference type="SUPFAM" id="SSF51621">
    <property type="entry name" value="Phosphoenolpyruvate/pyruvate domain"/>
    <property type="match status" value="1"/>
</dbReference>
<dbReference type="GO" id="GO:0004451">
    <property type="term" value="F:isocitrate lyase activity"/>
    <property type="evidence" value="ECO:0007669"/>
    <property type="project" value="UniProtKB-EC"/>
</dbReference>
<comment type="caution">
    <text evidence="5">The sequence shown here is derived from an EMBL/GenBank/DDBJ whole genome shotgun (WGS) entry which is preliminary data.</text>
</comment>
<accession>A0A934K4P5</accession>
<dbReference type="InterPro" id="IPR015813">
    <property type="entry name" value="Pyrv/PenolPyrv_kinase-like_dom"/>
</dbReference>
<keyword evidence="1 5" id="KW-0456">Lyase</keyword>
<name>A0A934K4P5_9BACT</name>
<dbReference type="EMBL" id="JAEKNQ010000003">
    <property type="protein sequence ID" value="MBJ7601631.1"/>
    <property type="molecule type" value="Genomic_DNA"/>
</dbReference>
<organism evidence="5 6">
    <name type="scientific">Candidatus Dormiibacter inghamiae</name>
    <dbReference type="NCBI Taxonomy" id="3127013"/>
    <lineage>
        <taxon>Bacteria</taxon>
        <taxon>Bacillati</taxon>
        <taxon>Candidatus Dormiibacterota</taxon>
        <taxon>Candidatus Dormibacteria</taxon>
        <taxon>Candidatus Dormibacterales</taxon>
        <taxon>Candidatus Dormibacteraceae</taxon>
        <taxon>Candidatus Dormiibacter</taxon>
    </lineage>
</organism>
<dbReference type="GO" id="GO:0019752">
    <property type="term" value="P:carboxylic acid metabolic process"/>
    <property type="evidence" value="ECO:0007669"/>
    <property type="project" value="InterPro"/>
</dbReference>
<protein>
    <recommendedName>
        <fullName evidence="3">Isocitrase</fullName>
    </recommendedName>
    <alternativeName>
        <fullName evidence="4">Isocitratase</fullName>
    </alternativeName>
</protein>
<dbReference type="Pfam" id="PF13714">
    <property type="entry name" value="PEP_mutase"/>
    <property type="match status" value="1"/>
</dbReference>
<dbReference type="Gene3D" id="3.20.20.60">
    <property type="entry name" value="Phosphoenolpyruvate-binding domains"/>
    <property type="match status" value="1"/>
</dbReference>
<evidence type="ECO:0000313" key="5">
    <source>
        <dbReference type="EMBL" id="MBJ7601631.1"/>
    </source>
</evidence>
<comment type="catalytic activity">
    <reaction evidence="2">
        <text>D-threo-isocitrate = glyoxylate + succinate</text>
        <dbReference type="Rhea" id="RHEA:13245"/>
        <dbReference type="ChEBI" id="CHEBI:15562"/>
        <dbReference type="ChEBI" id="CHEBI:30031"/>
        <dbReference type="ChEBI" id="CHEBI:36655"/>
        <dbReference type="EC" id="4.1.3.1"/>
    </reaction>
</comment>
<dbReference type="Proteomes" id="UP000620075">
    <property type="component" value="Unassembled WGS sequence"/>
</dbReference>
<dbReference type="PANTHER" id="PTHR21631">
    <property type="entry name" value="ISOCITRATE LYASE/MALATE SYNTHASE"/>
    <property type="match status" value="1"/>
</dbReference>
<evidence type="ECO:0000256" key="1">
    <source>
        <dbReference type="ARBA" id="ARBA00023239"/>
    </source>
</evidence>
<proteinExistence type="predicted"/>
<dbReference type="InterPro" id="IPR040442">
    <property type="entry name" value="Pyrv_kinase-like_dom_sf"/>
</dbReference>
<evidence type="ECO:0000256" key="2">
    <source>
        <dbReference type="ARBA" id="ARBA00023531"/>
    </source>
</evidence>
<reference evidence="5 6" key="1">
    <citation type="submission" date="2020-10" db="EMBL/GenBank/DDBJ databases">
        <title>Ca. Dormibacterota MAGs.</title>
        <authorList>
            <person name="Montgomery K."/>
        </authorList>
    </citation>
    <scope>NUCLEOTIDE SEQUENCE [LARGE SCALE GENOMIC DNA]</scope>
    <source>
        <strain evidence="5">SC8811_S16_3</strain>
    </source>
</reference>
<dbReference type="PANTHER" id="PTHR21631:SF3">
    <property type="entry name" value="BIFUNCTIONAL GLYOXYLATE CYCLE PROTEIN"/>
    <property type="match status" value="1"/>
</dbReference>